<keyword evidence="5" id="KW-0391">Immunity</keyword>
<feature type="disulfide bond" evidence="9">
    <location>
        <begin position="425"/>
        <end position="468"/>
    </location>
</feature>
<keyword evidence="8" id="KW-0325">Glycoprotein</keyword>
<evidence type="ECO:0000256" key="3">
    <source>
        <dbReference type="ARBA" id="ARBA00022729"/>
    </source>
</evidence>
<proteinExistence type="predicted"/>
<feature type="disulfide bond" evidence="9">
    <location>
        <begin position="334"/>
        <end position="377"/>
    </location>
</feature>
<dbReference type="InterPro" id="IPR035976">
    <property type="entry name" value="Sushi/SCR/CCP_sf"/>
</dbReference>
<feature type="domain" description="Sushi" evidence="10">
    <location>
        <begin position="204"/>
        <end position="274"/>
    </location>
</feature>
<dbReference type="FunFam" id="2.10.70.10:FF:000070">
    <property type="entry name" value="Complement C3d receptor 2"/>
    <property type="match status" value="2"/>
</dbReference>
<evidence type="ECO:0000256" key="8">
    <source>
        <dbReference type="ARBA" id="ARBA00023180"/>
    </source>
</evidence>
<feature type="disulfide bond" evidence="9">
    <location>
        <begin position="89"/>
        <end position="132"/>
    </location>
</feature>
<evidence type="ECO:0000256" key="2">
    <source>
        <dbReference type="ARBA" id="ARBA00022659"/>
    </source>
</evidence>
<feature type="domain" description="Sushi" evidence="10">
    <location>
        <begin position="87"/>
        <end position="138"/>
    </location>
</feature>
<evidence type="ECO:0000313" key="11">
    <source>
        <dbReference type="Ensembl" id="ENSCPBP00000023495.1"/>
    </source>
</evidence>
<keyword evidence="6" id="KW-0180">Complement pathway</keyword>
<dbReference type="InterPro" id="IPR000436">
    <property type="entry name" value="Sushi_SCR_CCP_dom"/>
</dbReference>
<feature type="domain" description="Sushi" evidence="10">
    <location>
        <begin position="277"/>
        <end position="328"/>
    </location>
</feature>
<name>A0A8C3P8F0_CHRPI</name>
<dbReference type="PANTHER" id="PTHR45656:SF4">
    <property type="entry name" value="PROTEIN CBR-CLEC-78"/>
    <property type="match status" value="1"/>
</dbReference>
<evidence type="ECO:0000313" key="12">
    <source>
        <dbReference type="Proteomes" id="UP000694380"/>
    </source>
</evidence>
<dbReference type="SMART" id="SM00032">
    <property type="entry name" value="CCP"/>
    <property type="match status" value="11"/>
</dbReference>
<dbReference type="Ensembl" id="ENSCPBT00000027675.1">
    <property type="protein sequence ID" value="ENSCPBP00000023495.1"/>
    <property type="gene ID" value="ENSCPBG00000016771.1"/>
</dbReference>
<evidence type="ECO:0000259" key="10">
    <source>
        <dbReference type="PROSITE" id="PS50923"/>
    </source>
</evidence>
<keyword evidence="7 9" id="KW-1015">Disulfide bond</keyword>
<dbReference type="Gene3D" id="2.10.70.10">
    <property type="entry name" value="Complement Module, domain 1"/>
    <property type="match status" value="11"/>
</dbReference>
<feature type="domain" description="Sushi" evidence="10">
    <location>
        <begin position="423"/>
        <end position="487"/>
    </location>
</feature>
<reference evidence="11" key="2">
    <citation type="submission" date="2025-09" db="UniProtKB">
        <authorList>
            <consortium name="Ensembl"/>
        </authorList>
    </citation>
    <scope>IDENTIFICATION</scope>
</reference>
<dbReference type="Pfam" id="PF00084">
    <property type="entry name" value="Sushi"/>
    <property type="match status" value="11"/>
</dbReference>
<feature type="domain" description="Sushi" evidence="10">
    <location>
        <begin position="139"/>
        <end position="203"/>
    </location>
</feature>
<feature type="disulfide bond" evidence="9">
    <location>
        <begin position="363"/>
        <end position="390"/>
    </location>
</feature>
<dbReference type="FunFam" id="2.10.70.10:FF:000014">
    <property type="entry name" value="Membrane cofactor protein"/>
    <property type="match status" value="6"/>
</dbReference>
<feature type="disulfide bond" evidence="9">
    <location>
        <begin position="50"/>
        <end position="77"/>
    </location>
</feature>
<keyword evidence="1" id="KW-0399">Innate immunity</keyword>
<feature type="domain" description="Sushi" evidence="10">
    <location>
        <begin position="640"/>
        <end position="699"/>
    </location>
</feature>
<evidence type="ECO:0000256" key="4">
    <source>
        <dbReference type="ARBA" id="ARBA00022737"/>
    </source>
</evidence>
<dbReference type="GO" id="GO:0045087">
    <property type="term" value="P:innate immune response"/>
    <property type="evidence" value="ECO:0007669"/>
    <property type="project" value="UniProtKB-KW"/>
</dbReference>
<dbReference type="InterPro" id="IPR051277">
    <property type="entry name" value="SEZ6_CSMD_C4BPB_Regulators"/>
</dbReference>
<comment type="caution">
    <text evidence="9">Lacks conserved residue(s) required for the propagation of feature annotation.</text>
</comment>
<feature type="domain" description="Sushi" evidence="10">
    <location>
        <begin position="579"/>
        <end position="639"/>
    </location>
</feature>
<dbReference type="SUPFAM" id="SSF57535">
    <property type="entry name" value="Complement control module/SCR domain"/>
    <property type="match status" value="11"/>
</dbReference>
<keyword evidence="2 9" id="KW-0768">Sushi</keyword>
<feature type="disulfide bond" evidence="9">
    <location>
        <begin position="206"/>
        <end position="249"/>
    </location>
</feature>
<keyword evidence="12" id="KW-1185">Reference proteome</keyword>
<accession>A0A8C3P8F0</accession>
<sequence>ELHTGVIMDDFSYGVSFSEVRCPAPQIQNGRRVSGDRRVYSYKDSVTFECDPGYTMKGHSLSQCQTDDTWDPPLPVCEPGFPFVCSVLCIAPEIQNGRKHNAKPLAAFPSGTYVNYSCEPGYALRGEATIYCTTSGTWKGCGVPTRLSFAELKSEYKNQSSFPVGKTINYTCRPGYSRYPRMQSTITCLENRKWSEAFEFCKSILCLPPPDIPNGRHTGVIMDGFSYGSSVTYKCDSGYPLTGEASIHCTTKDGLNGEWSARFVMLSLSATCMIPEVENGRTNGVQPAYGPRDIVVFECDHGFTLRGSPETQCQDDGRWDPPVPVCERSKLLQCPSPPAIANGKPSIRALAVFTTGTSVNYSCEPGYSLTGQASIDCTASGTWSPPPPRCEGLLKFFIRSSSWSCFSTSIDSKIHSSCVSPGIPCLPPPDIPNGKRTGKFVKNFSYGSAVTYKCDSGFPLIGEASIHCTTEDGLNGVWSAHPPRCGGRVCIVSGDRHVYSYKDSVTFECDPGYTMKGHSLSQCQTDDTWDPPLCLGGCDRMEVGNFTPDVHLPHCCCIGHDSTKAYGSFPFWRSACIMLQCPSPPAIANGKPSVQASAVFTTGTSVNYSCEPGYSLTGQASIYCMASGTWSPFPPQCEEVLCIAPEIEHGRKVDGRGPVYRPRDIVRFECDPGYTLNGSRQIQCQDEGTWDPPVPVCIQGKLELSPNYSLFGEASLHCTASGSKGFVMLSLSVTCVSPEVENGRTNGVQPAYRPRDIVVFECDPGYTLSGSPETQCQDDGRWDPPLSHSSRSLHRPLEFCVELPMPDGAKTLSRMVLGTCRQLPHPLCESNGRQSFHGFFLGSRPLDLLSPLPAWMIRTPGRQWAERVGRWSPRPAAG</sequence>
<dbReference type="GeneTree" id="ENSGT00940000163310"/>
<feature type="disulfide bond" evidence="9">
    <location>
        <begin position="581"/>
        <end position="624"/>
    </location>
</feature>
<keyword evidence="3" id="KW-0732">Signal</keyword>
<organism evidence="11 12">
    <name type="scientific">Chrysemys picta bellii</name>
    <name type="common">Western painted turtle</name>
    <name type="synonym">Emys bellii</name>
    <dbReference type="NCBI Taxonomy" id="8478"/>
    <lineage>
        <taxon>Eukaryota</taxon>
        <taxon>Metazoa</taxon>
        <taxon>Chordata</taxon>
        <taxon>Craniata</taxon>
        <taxon>Vertebrata</taxon>
        <taxon>Euteleostomi</taxon>
        <taxon>Archelosauria</taxon>
        <taxon>Testudinata</taxon>
        <taxon>Testudines</taxon>
        <taxon>Cryptodira</taxon>
        <taxon>Durocryptodira</taxon>
        <taxon>Testudinoidea</taxon>
        <taxon>Emydidae</taxon>
        <taxon>Chrysemys</taxon>
    </lineage>
</organism>
<evidence type="ECO:0000256" key="1">
    <source>
        <dbReference type="ARBA" id="ARBA00022588"/>
    </source>
</evidence>
<dbReference type="Proteomes" id="UP000694380">
    <property type="component" value="Unplaced"/>
</dbReference>
<feature type="disulfide bond" evidence="9">
    <location>
        <begin position="670"/>
        <end position="697"/>
    </location>
</feature>
<dbReference type="PROSITE" id="PS50923">
    <property type="entry name" value="SUSHI"/>
    <property type="match status" value="11"/>
</dbReference>
<dbReference type="AlphaFoldDB" id="A0A8C3P8F0"/>
<dbReference type="PANTHER" id="PTHR45656">
    <property type="entry name" value="PROTEIN CBR-CLEC-78"/>
    <property type="match status" value="1"/>
</dbReference>
<evidence type="ECO:0000256" key="5">
    <source>
        <dbReference type="ARBA" id="ARBA00022859"/>
    </source>
</evidence>
<feature type="domain" description="Sushi" evidence="10">
    <location>
        <begin position="332"/>
        <end position="392"/>
    </location>
</feature>
<evidence type="ECO:0000256" key="6">
    <source>
        <dbReference type="ARBA" id="ARBA00022875"/>
    </source>
</evidence>
<evidence type="ECO:0000256" key="7">
    <source>
        <dbReference type="ARBA" id="ARBA00023157"/>
    </source>
</evidence>
<feature type="disulfide bond" evidence="9">
    <location>
        <begin position="610"/>
        <end position="637"/>
    </location>
</feature>
<keyword evidence="4" id="KW-0677">Repeat</keyword>
<feature type="domain" description="Sushi" evidence="10">
    <location>
        <begin position="488"/>
        <end position="536"/>
    </location>
</feature>
<reference evidence="11" key="1">
    <citation type="submission" date="2025-08" db="UniProtKB">
        <authorList>
            <consortium name="Ensembl"/>
        </authorList>
    </citation>
    <scope>IDENTIFICATION</scope>
</reference>
<feature type="disulfide bond" evidence="9">
    <location>
        <begin position="299"/>
        <end position="326"/>
    </location>
</feature>
<evidence type="ECO:0000256" key="9">
    <source>
        <dbReference type="PROSITE-ProRule" id="PRU00302"/>
    </source>
</evidence>
<protein>
    <recommendedName>
        <fullName evidence="10">Sushi domain-containing protein</fullName>
    </recommendedName>
</protein>
<feature type="domain" description="Sushi" evidence="10">
    <location>
        <begin position="733"/>
        <end position="802"/>
    </location>
</feature>
<dbReference type="CDD" id="cd00033">
    <property type="entry name" value="CCP"/>
    <property type="match status" value="11"/>
</dbReference>
<feature type="domain" description="Sushi" evidence="10">
    <location>
        <begin position="20"/>
        <end position="79"/>
    </location>
</feature>
<dbReference type="GO" id="GO:0006958">
    <property type="term" value="P:complement activation, classical pathway"/>
    <property type="evidence" value="ECO:0007669"/>
    <property type="project" value="UniProtKB-KW"/>
</dbReference>